<evidence type="ECO:0000313" key="3">
    <source>
        <dbReference type="Proteomes" id="UP000218418"/>
    </source>
</evidence>
<sequence length="76" mass="8763">MRYSKNNVYPLKPEFRQYTNKNIAKDKPESTAISALISVVVICFWCLAMVLLAKASYQFLQEIGLKSVHKIELNQK</sequence>
<keyword evidence="1" id="KW-0812">Transmembrane</keyword>
<keyword evidence="1" id="KW-1133">Transmembrane helix</keyword>
<evidence type="ECO:0000313" key="2">
    <source>
        <dbReference type="EMBL" id="BAY85946.1"/>
    </source>
</evidence>
<dbReference type="AlphaFoldDB" id="A0A1Z4LXG0"/>
<keyword evidence="1" id="KW-0472">Membrane</keyword>
<evidence type="ECO:0000256" key="1">
    <source>
        <dbReference type="SAM" id="Phobius"/>
    </source>
</evidence>
<keyword evidence="3" id="KW-1185">Reference proteome</keyword>
<reference evidence="2 3" key="1">
    <citation type="submission" date="2017-06" db="EMBL/GenBank/DDBJ databases">
        <title>Genome sequencing of cyanobaciteial culture collection at National Institute for Environmental Studies (NIES).</title>
        <authorList>
            <person name="Hirose Y."/>
            <person name="Shimura Y."/>
            <person name="Fujisawa T."/>
            <person name="Nakamura Y."/>
            <person name="Kawachi M."/>
        </authorList>
    </citation>
    <scope>NUCLEOTIDE SEQUENCE [LARGE SCALE GENOMIC DNA]</scope>
    <source>
        <strain evidence="2 3">NIES-267</strain>
    </source>
</reference>
<dbReference type="Proteomes" id="UP000218418">
    <property type="component" value="Chromosome"/>
</dbReference>
<dbReference type="EMBL" id="AP018227">
    <property type="protein sequence ID" value="BAY85946.1"/>
    <property type="molecule type" value="Genomic_DNA"/>
</dbReference>
<name>A0A1Z4LXG0_9CYAN</name>
<proteinExistence type="predicted"/>
<accession>A0A1Z4LXG0</accession>
<protein>
    <submittedName>
        <fullName evidence="2">Uncharacterized protein</fullName>
    </submittedName>
</protein>
<organism evidence="2 3">
    <name type="scientific">Calothrix parasitica NIES-267</name>
    <dbReference type="NCBI Taxonomy" id="1973488"/>
    <lineage>
        <taxon>Bacteria</taxon>
        <taxon>Bacillati</taxon>
        <taxon>Cyanobacteriota</taxon>
        <taxon>Cyanophyceae</taxon>
        <taxon>Nostocales</taxon>
        <taxon>Calotrichaceae</taxon>
        <taxon>Calothrix</taxon>
    </lineage>
</organism>
<feature type="transmembrane region" description="Helical" evidence="1">
    <location>
        <begin position="32"/>
        <end position="53"/>
    </location>
</feature>
<gene>
    <name evidence="2" type="ORF">NIES267_54520</name>
</gene>